<gene>
    <name evidence="1" type="ORF">S12H4_05004</name>
</gene>
<comment type="caution">
    <text evidence="1">The sequence shown here is derived from an EMBL/GenBank/DDBJ whole genome shotgun (WGS) entry which is preliminary data.</text>
</comment>
<accession>X1RER2</accession>
<protein>
    <submittedName>
        <fullName evidence="1">Uncharacterized protein</fullName>
    </submittedName>
</protein>
<dbReference type="EMBL" id="BARW01001610">
    <property type="protein sequence ID" value="GAI61645.1"/>
    <property type="molecule type" value="Genomic_DNA"/>
</dbReference>
<name>X1RER2_9ZZZZ</name>
<sequence length="98" mass="10851">MSEKSLYFIVPIDLAKKRTTSSPHEFSTTKDYLFVLSLTGTAEISINNGDFFSLQAGMRILLEKDERKNIEITNNSQPGKCLTVFLGTRGKCESALSG</sequence>
<evidence type="ECO:0000313" key="1">
    <source>
        <dbReference type="EMBL" id="GAI61645.1"/>
    </source>
</evidence>
<reference evidence="1" key="1">
    <citation type="journal article" date="2014" name="Front. Microbiol.">
        <title>High frequency of phylogenetically diverse reductive dehalogenase-homologous genes in deep subseafloor sedimentary metagenomes.</title>
        <authorList>
            <person name="Kawai M."/>
            <person name="Futagami T."/>
            <person name="Toyoda A."/>
            <person name="Takaki Y."/>
            <person name="Nishi S."/>
            <person name="Hori S."/>
            <person name="Arai W."/>
            <person name="Tsubouchi T."/>
            <person name="Morono Y."/>
            <person name="Uchiyama I."/>
            <person name="Ito T."/>
            <person name="Fujiyama A."/>
            <person name="Inagaki F."/>
            <person name="Takami H."/>
        </authorList>
    </citation>
    <scope>NUCLEOTIDE SEQUENCE</scope>
    <source>
        <strain evidence="1">Expedition CK06-06</strain>
    </source>
</reference>
<proteinExistence type="predicted"/>
<organism evidence="1">
    <name type="scientific">marine sediment metagenome</name>
    <dbReference type="NCBI Taxonomy" id="412755"/>
    <lineage>
        <taxon>unclassified sequences</taxon>
        <taxon>metagenomes</taxon>
        <taxon>ecological metagenomes</taxon>
    </lineage>
</organism>
<dbReference type="AlphaFoldDB" id="X1RER2"/>